<protein>
    <submittedName>
        <fullName evidence="3">Uncharacterized protein</fullName>
    </submittedName>
</protein>
<evidence type="ECO:0000256" key="1">
    <source>
        <dbReference type="SAM" id="MobiDB-lite"/>
    </source>
</evidence>
<feature type="compositionally biased region" description="Low complexity" evidence="1">
    <location>
        <begin position="103"/>
        <end position="128"/>
    </location>
</feature>
<evidence type="ECO:0000313" key="4">
    <source>
        <dbReference type="Proteomes" id="UP001319200"/>
    </source>
</evidence>
<dbReference type="Proteomes" id="UP001319200">
    <property type="component" value="Unassembled WGS sequence"/>
</dbReference>
<evidence type="ECO:0000256" key="2">
    <source>
        <dbReference type="SAM" id="SignalP"/>
    </source>
</evidence>
<organism evidence="3 4">
    <name type="scientific">Chryseosolibacter histidini</name>
    <dbReference type="NCBI Taxonomy" id="2782349"/>
    <lineage>
        <taxon>Bacteria</taxon>
        <taxon>Pseudomonadati</taxon>
        <taxon>Bacteroidota</taxon>
        <taxon>Cytophagia</taxon>
        <taxon>Cytophagales</taxon>
        <taxon>Chryseotaleaceae</taxon>
        <taxon>Chryseosolibacter</taxon>
    </lineage>
</organism>
<keyword evidence="2" id="KW-0732">Signal</keyword>
<feature type="compositionally biased region" description="Basic residues" evidence="1">
    <location>
        <begin position="245"/>
        <end position="255"/>
    </location>
</feature>
<feature type="compositionally biased region" description="Basic and acidic residues" evidence="1">
    <location>
        <begin position="50"/>
        <end position="59"/>
    </location>
</feature>
<dbReference type="RefSeq" id="WP_254169619.1">
    <property type="nucleotide sequence ID" value="NZ_JAHESF010000052.1"/>
</dbReference>
<evidence type="ECO:0000313" key="3">
    <source>
        <dbReference type="EMBL" id="MBT1700931.1"/>
    </source>
</evidence>
<feature type="compositionally biased region" description="Basic and acidic residues" evidence="1">
    <location>
        <begin position="24"/>
        <end position="41"/>
    </location>
</feature>
<feature type="region of interest" description="Disordered" evidence="1">
    <location>
        <begin position="21"/>
        <end position="261"/>
    </location>
</feature>
<comment type="caution">
    <text evidence="3">The sequence shown here is derived from an EMBL/GenBank/DDBJ whole genome shotgun (WGS) entry which is preliminary data.</text>
</comment>
<accession>A0AAP2DR28</accession>
<feature type="compositionally biased region" description="Polar residues" evidence="1">
    <location>
        <begin position="82"/>
        <end position="102"/>
    </location>
</feature>
<reference evidence="3 4" key="1">
    <citation type="submission" date="2021-05" db="EMBL/GenBank/DDBJ databases">
        <title>A Polyphasic approach of four new species of the genus Ohtaekwangia: Ohtaekwangia histidinii sp. nov., Ohtaekwangia cretensis sp. nov., Ohtaekwangia indiensis sp. nov., Ohtaekwangia reichenbachii sp. nov. from diverse environment.</title>
        <authorList>
            <person name="Octaviana S."/>
        </authorList>
    </citation>
    <scope>NUCLEOTIDE SEQUENCE [LARGE SCALE GENOMIC DNA]</scope>
    <source>
        <strain evidence="3 4">PWU4</strain>
    </source>
</reference>
<keyword evidence="4" id="KW-1185">Reference proteome</keyword>
<dbReference type="AlphaFoldDB" id="A0AAP2DR28"/>
<feature type="chain" id="PRO_5042979042" evidence="2">
    <location>
        <begin position="21"/>
        <end position="261"/>
    </location>
</feature>
<gene>
    <name evidence="3" type="ORF">KK083_28825</name>
</gene>
<feature type="compositionally biased region" description="Polar residues" evidence="1">
    <location>
        <begin position="183"/>
        <end position="201"/>
    </location>
</feature>
<feature type="compositionally biased region" description="Polar residues" evidence="1">
    <location>
        <begin position="133"/>
        <end position="154"/>
    </location>
</feature>
<feature type="compositionally biased region" description="Basic and acidic residues" evidence="1">
    <location>
        <begin position="231"/>
        <end position="244"/>
    </location>
</feature>
<dbReference type="EMBL" id="JAHESF010000052">
    <property type="protein sequence ID" value="MBT1700931.1"/>
    <property type="molecule type" value="Genomic_DNA"/>
</dbReference>
<proteinExistence type="predicted"/>
<sequence>MKKIMSIIMVLLLAGTFAFAQQSGRERREAAEKKAAQERSRSMGGFRSGNEVKDDKGEVPKATNAAGQQKGDQQPAIDSEDSNQPTPEENLGSKGSNDGNSDTGNSTSANKGGNANGSNNNSGANTGSENAEKSNTPAVIQRTTSESGSPSVLSKDNGRGRDGTNSVQRATYNMAGAEVPANMNLSQKNRGERNINTGTNTKIRKQEEQPQKTLSKQTQRENKQQVNAQQRSDEQAKNKSDDKKKNKLQKKNRRNKDRDSG</sequence>
<feature type="signal peptide" evidence="2">
    <location>
        <begin position="1"/>
        <end position="20"/>
    </location>
</feature>
<name>A0AAP2DR28_9BACT</name>